<dbReference type="GO" id="GO:0015562">
    <property type="term" value="F:efflux transmembrane transporter activity"/>
    <property type="evidence" value="ECO:0007669"/>
    <property type="project" value="InterPro"/>
</dbReference>
<protein>
    <submittedName>
        <fullName evidence="8">Efflux system, outer membrane component</fullName>
    </submittedName>
</protein>
<dbReference type="SUPFAM" id="SSF56954">
    <property type="entry name" value="Outer membrane efflux proteins (OEP)"/>
    <property type="match status" value="1"/>
</dbReference>
<dbReference type="PANTHER" id="PTHR30026:SF20">
    <property type="entry name" value="OUTER MEMBRANE PROTEIN TOLC"/>
    <property type="match status" value="1"/>
</dbReference>
<dbReference type="eggNOG" id="COG1538">
    <property type="taxonomic scope" value="Bacteria"/>
</dbReference>
<evidence type="ECO:0000256" key="7">
    <source>
        <dbReference type="ARBA" id="ARBA00023237"/>
    </source>
</evidence>
<reference evidence="8 9" key="1">
    <citation type="journal article" date="2012" name="Proc. Natl. Acad. Sci. U.S.A.">
        <title>Genome and physiology of a model Epsilonproteobacterium responsible for sulfide detoxification in marine oxygen depletion zones.</title>
        <authorList>
            <person name="Grote J."/>
            <person name="Schott T."/>
            <person name="Bruckner C.G."/>
            <person name="Glockner F.O."/>
            <person name="Jost G."/>
            <person name="Teeling H."/>
            <person name="Labrenz M."/>
            <person name="Jurgens K."/>
        </authorList>
    </citation>
    <scope>NUCLEOTIDE SEQUENCE [LARGE SCALE GENOMIC DNA]</scope>
    <source>
        <strain evidence="8 9">GD1</strain>
    </source>
</reference>
<name>B6BMY0_SULGG</name>
<keyword evidence="7" id="KW-0998">Cell outer membrane</keyword>
<accession>B6BMY0</accession>
<evidence type="ECO:0000256" key="5">
    <source>
        <dbReference type="ARBA" id="ARBA00022692"/>
    </source>
</evidence>
<keyword evidence="3" id="KW-0813">Transport</keyword>
<keyword evidence="5" id="KW-0812">Transmembrane</keyword>
<keyword evidence="6" id="KW-0472">Membrane</keyword>
<sequence length="408" mass="45712">MNKLILLIIPAFIYAESLKSLLDYATENSDLVVSKTLTQKAKASEVESRESAYFPTIDAGAFYQSLDEKTPMQAGDVYSGFAKVSFDIYDGGKKSSQLSQTENEYKASSFDSESTKKSLSLQIVQDFFNIKSLKASLASREEARKSLLEQLTRMQRFYAAKVATSDDVDRLQAAYDTNIYEMESIKFQIVSAKKSLELKVGKNIETLDDSKFREFSKQTKELIDSVKSLMAKKDALVDGAESVDSAYYPQLKIEDTFSVYGYERSDALHPEGVDNQNKLLLSLNMRIFDYGTVAKSKQALIINSQALNTQVSYFKKEQAMRYDLALSAIETSNIKIKSAKSALVSATSAFKTISKKYDAGIVDNIVYLDALSSQTEAKALYETSMNDLEIAYAAYYYYAGKKIEEFLK</sequence>
<dbReference type="GO" id="GO:0009279">
    <property type="term" value="C:cell outer membrane"/>
    <property type="evidence" value="ECO:0007669"/>
    <property type="project" value="UniProtKB-SubCell"/>
</dbReference>
<comment type="caution">
    <text evidence="8">The sequence shown here is derived from an EMBL/GenBank/DDBJ whole genome shotgun (WGS) entry which is preliminary data.</text>
</comment>
<dbReference type="Pfam" id="PF02321">
    <property type="entry name" value="OEP"/>
    <property type="match status" value="2"/>
</dbReference>
<evidence type="ECO:0000256" key="2">
    <source>
        <dbReference type="ARBA" id="ARBA00007613"/>
    </source>
</evidence>
<evidence type="ECO:0000313" key="8">
    <source>
        <dbReference type="EMBL" id="EHP30747.1"/>
    </source>
</evidence>
<proteinExistence type="inferred from homology"/>
<accession>H1FY51</accession>
<dbReference type="HOGENOM" id="CLU_012817_16_1_7"/>
<dbReference type="GO" id="GO:1990281">
    <property type="term" value="C:efflux pump complex"/>
    <property type="evidence" value="ECO:0007669"/>
    <property type="project" value="TreeGrafter"/>
</dbReference>
<organism evidence="8 9">
    <name type="scientific">Sulfurimonas gotlandica (strain DSM 19862 / JCM 16533 / GD1)</name>
    <dbReference type="NCBI Taxonomy" id="929558"/>
    <lineage>
        <taxon>Bacteria</taxon>
        <taxon>Pseudomonadati</taxon>
        <taxon>Campylobacterota</taxon>
        <taxon>Epsilonproteobacteria</taxon>
        <taxon>Campylobacterales</taxon>
        <taxon>Sulfurimonadaceae</taxon>
        <taxon>Sulfurimonas</taxon>
    </lineage>
</organism>
<dbReference type="InterPro" id="IPR003423">
    <property type="entry name" value="OMP_efflux"/>
</dbReference>
<comment type="subcellular location">
    <subcellularLocation>
        <location evidence="1">Cell outer membrane</location>
    </subcellularLocation>
</comment>
<gene>
    <name evidence="8" type="ORF">SMGD1_2224</name>
</gene>
<dbReference type="PANTHER" id="PTHR30026">
    <property type="entry name" value="OUTER MEMBRANE PROTEIN TOLC"/>
    <property type="match status" value="1"/>
</dbReference>
<evidence type="ECO:0000256" key="4">
    <source>
        <dbReference type="ARBA" id="ARBA00022452"/>
    </source>
</evidence>
<keyword evidence="4" id="KW-1134">Transmembrane beta strand</keyword>
<dbReference type="Proteomes" id="UP000006431">
    <property type="component" value="Unassembled WGS sequence"/>
</dbReference>
<dbReference type="Gene3D" id="1.20.1600.10">
    <property type="entry name" value="Outer membrane efflux proteins (OEP)"/>
    <property type="match status" value="1"/>
</dbReference>
<evidence type="ECO:0000256" key="6">
    <source>
        <dbReference type="ARBA" id="ARBA00023136"/>
    </source>
</evidence>
<dbReference type="EMBL" id="AFRZ01000001">
    <property type="protein sequence ID" value="EHP30747.1"/>
    <property type="molecule type" value="Genomic_DNA"/>
</dbReference>
<comment type="similarity">
    <text evidence="2">Belongs to the outer membrane factor (OMF) (TC 1.B.17) family.</text>
</comment>
<dbReference type="STRING" id="929558.SMGD1_2224"/>
<dbReference type="PATRIC" id="fig|929558.5.peg.2215"/>
<evidence type="ECO:0000256" key="1">
    <source>
        <dbReference type="ARBA" id="ARBA00004442"/>
    </source>
</evidence>
<evidence type="ECO:0000256" key="3">
    <source>
        <dbReference type="ARBA" id="ARBA00022448"/>
    </source>
</evidence>
<dbReference type="OrthoDB" id="5338266at2"/>
<dbReference type="AlphaFoldDB" id="B6BMY0"/>
<dbReference type="GO" id="GO:0015288">
    <property type="term" value="F:porin activity"/>
    <property type="evidence" value="ECO:0007669"/>
    <property type="project" value="TreeGrafter"/>
</dbReference>
<keyword evidence="9" id="KW-1185">Reference proteome</keyword>
<evidence type="ECO:0000313" key="9">
    <source>
        <dbReference type="Proteomes" id="UP000006431"/>
    </source>
</evidence>
<dbReference type="RefSeq" id="WP_008339443.1">
    <property type="nucleotide sequence ID" value="NZ_AFRZ01000001.1"/>
</dbReference>
<dbReference type="InterPro" id="IPR051906">
    <property type="entry name" value="TolC-like"/>
</dbReference>